<evidence type="ECO:0000256" key="1">
    <source>
        <dbReference type="SAM" id="Phobius"/>
    </source>
</evidence>
<accession>A0ABP0FJ82</accession>
<sequence>MTFRWIFRCHSASRRFYITILGLILLNGIIYLVFDSYFSKKTCQETRFQKLSQLNFLNGDEEFDWKGELRVLADVIPVLESKSSSNNREEATYPWRNITLPVVDEYIKIESLIDLLSKDYSPLVKDRAVDDITNAFYDDKILNCDEIKYMERRKRNPKLVYGPKEASTQMGELFLHNGETINFVMKSFSSDQAIDDMTSDIDDVDHAEAVDLLNALKFAGKNPSKFAPKSSAGWLNVAIGNLYKLLQMRMWPGIPRIYAICVSTKNETDVMTPQYSGQEVHSIRYIMERFDDAFHLCDHDVITEECAQLSGLRRFVKSQSNPPVVALKIMRNFIEVFENFFLNGFFPYNFTPRDWVITRDYRVILTSVDIFIPLEENKENPGTYKRILSDVMCKFWSDCPTPGWEHQQMLFKLGQSCKEVRGHCGDDKRCWGMDSTIYMCAFSKWLFAHLTHVVPLAWPHAMDLSKMLICSQQGIPQYRCSWSDLLHKTDDMLYKAIDSWGD</sequence>
<feature type="transmembrane region" description="Helical" evidence="1">
    <location>
        <begin position="16"/>
        <end position="34"/>
    </location>
</feature>
<dbReference type="EMBL" id="CAWYQH010000068">
    <property type="protein sequence ID" value="CAK8679735.1"/>
    <property type="molecule type" value="Genomic_DNA"/>
</dbReference>
<proteinExistence type="predicted"/>
<evidence type="ECO:0000313" key="2">
    <source>
        <dbReference type="EMBL" id="CAK8679735.1"/>
    </source>
</evidence>
<keyword evidence="1" id="KW-1133">Transmembrane helix</keyword>
<protein>
    <submittedName>
        <fullName evidence="2">Uncharacterized protein</fullName>
    </submittedName>
</protein>
<comment type="caution">
    <text evidence="2">The sequence shown here is derived from an EMBL/GenBank/DDBJ whole genome shotgun (WGS) entry which is preliminary data.</text>
</comment>
<keyword evidence="1" id="KW-0472">Membrane</keyword>
<keyword evidence="3" id="KW-1185">Reference proteome</keyword>
<organism evidence="2 3">
    <name type="scientific">Clavelina lepadiformis</name>
    <name type="common">Light-bulb sea squirt</name>
    <name type="synonym">Ascidia lepadiformis</name>
    <dbReference type="NCBI Taxonomy" id="159417"/>
    <lineage>
        <taxon>Eukaryota</taxon>
        <taxon>Metazoa</taxon>
        <taxon>Chordata</taxon>
        <taxon>Tunicata</taxon>
        <taxon>Ascidiacea</taxon>
        <taxon>Aplousobranchia</taxon>
        <taxon>Clavelinidae</taxon>
        <taxon>Clavelina</taxon>
    </lineage>
</organism>
<evidence type="ECO:0000313" key="3">
    <source>
        <dbReference type="Proteomes" id="UP001642483"/>
    </source>
</evidence>
<name>A0ABP0FJ82_CLALP</name>
<reference evidence="2 3" key="1">
    <citation type="submission" date="2024-02" db="EMBL/GenBank/DDBJ databases">
        <authorList>
            <person name="Daric V."/>
            <person name="Darras S."/>
        </authorList>
    </citation>
    <scope>NUCLEOTIDE SEQUENCE [LARGE SCALE GENOMIC DNA]</scope>
</reference>
<dbReference type="Proteomes" id="UP001642483">
    <property type="component" value="Unassembled WGS sequence"/>
</dbReference>
<gene>
    <name evidence="2" type="ORF">CVLEPA_LOCUS9987</name>
</gene>
<keyword evidence="1" id="KW-0812">Transmembrane</keyword>